<dbReference type="Gene3D" id="3.40.430.10">
    <property type="entry name" value="Dihydrofolate Reductase, subunit A"/>
    <property type="match status" value="1"/>
</dbReference>
<dbReference type="PANTHER" id="PTHR38011:SF11">
    <property type="entry name" value="2,5-DIAMINO-6-RIBOSYLAMINO-4(3H)-PYRIMIDINONE 5'-PHOSPHATE REDUCTASE"/>
    <property type="match status" value="1"/>
</dbReference>
<dbReference type="SUPFAM" id="SSF53597">
    <property type="entry name" value="Dihydrofolate reductase-like"/>
    <property type="match status" value="1"/>
</dbReference>
<reference evidence="2 3" key="1">
    <citation type="submission" date="2023-07" db="EMBL/GenBank/DDBJ databases">
        <title>Comparative genomics of wheat-associated soil bacteria to identify genetic determinants of phenazine resistance.</title>
        <authorList>
            <person name="Mouncey N."/>
        </authorList>
    </citation>
    <scope>NUCLEOTIDE SEQUENCE [LARGE SCALE GENOMIC DNA]</scope>
    <source>
        <strain evidence="2 3">V3I3</strain>
    </source>
</reference>
<dbReference type="InterPro" id="IPR024072">
    <property type="entry name" value="DHFR-like_dom_sf"/>
</dbReference>
<comment type="caution">
    <text evidence="2">The sequence shown here is derived from an EMBL/GenBank/DDBJ whole genome shotgun (WGS) entry which is preliminary data.</text>
</comment>
<proteinExistence type="predicted"/>
<protein>
    <submittedName>
        <fullName evidence="2">Dihydrofolate reductase</fullName>
    </submittedName>
</protein>
<evidence type="ECO:0000259" key="1">
    <source>
        <dbReference type="Pfam" id="PF01872"/>
    </source>
</evidence>
<organism evidence="2 3">
    <name type="scientific">Agromyces ramosus</name>
    <dbReference type="NCBI Taxonomy" id="33879"/>
    <lineage>
        <taxon>Bacteria</taxon>
        <taxon>Bacillati</taxon>
        <taxon>Actinomycetota</taxon>
        <taxon>Actinomycetes</taxon>
        <taxon>Micrococcales</taxon>
        <taxon>Microbacteriaceae</taxon>
        <taxon>Agromyces</taxon>
    </lineage>
</organism>
<feature type="domain" description="Bacterial bifunctional deaminase-reductase C-terminal" evidence="1">
    <location>
        <begin position="4"/>
        <end position="184"/>
    </location>
</feature>
<dbReference type="InterPro" id="IPR050765">
    <property type="entry name" value="Riboflavin_Biosynth_HTPR"/>
</dbReference>
<keyword evidence="3" id="KW-1185">Reference proteome</keyword>
<evidence type="ECO:0000313" key="3">
    <source>
        <dbReference type="Proteomes" id="UP001239083"/>
    </source>
</evidence>
<name>A0ABU0R9E4_9MICO</name>
<accession>A0ABU0R9E4</accession>
<dbReference type="InterPro" id="IPR002734">
    <property type="entry name" value="RibDG_C"/>
</dbReference>
<dbReference type="EMBL" id="JAUSYY010000001">
    <property type="protein sequence ID" value="MDQ0894352.1"/>
    <property type="molecule type" value="Genomic_DNA"/>
</dbReference>
<dbReference type="PANTHER" id="PTHR38011">
    <property type="entry name" value="DIHYDROFOLATE REDUCTASE FAMILY PROTEIN (AFU_ORTHOLOGUE AFUA_8G06820)"/>
    <property type="match status" value="1"/>
</dbReference>
<gene>
    <name evidence="2" type="ORF">QFZ26_001907</name>
</gene>
<evidence type="ECO:0000313" key="2">
    <source>
        <dbReference type="EMBL" id="MDQ0894352.1"/>
    </source>
</evidence>
<sequence length="193" mass="20159">MRNLVYYVAVSLDGYIAGPAGEYDALLAEGDHMDAVFARYPDALPTAAAAGLGIEQRATTFDTVVMGWNTYAVGLPFGMTSPYSHLRQLVFSRARGADSVGEGVTVSAADPVEVVRQLKTEDGADIWLCGGGSLAAALVGEIDRLVLKVSPVVFGAGIPLFAGDGYEPRAFDLVDSTAYGSGVIITEYARGAS</sequence>
<dbReference type="Proteomes" id="UP001239083">
    <property type="component" value="Unassembled WGS sequence"/>
</dbReference>
<dbReference type="Pfam" id="PF01872">
    <property type="entry name" value="RibD_C"/>
    <property type="match status" value="1"/>
</dbReference>
<dbReference type="RefSeq" id="WP_307041531.1">
    <property type="nucleotide sequence ID" value="NZ_JAUSYY010000001.1"/>
</dbReference>